<accession>A0ABW5RX54</accession>
<reference evidence="3" key="1">
    <citation type="journal article" date="2019" name="Int. J. Syst. Evol. Microbiol.">
        <title>The Global Catalogue of Microorganisms (GCM) 10K type strain sequencing project: providing services to taxonomists for standard genome sequencing and annotation.</title>
        <authorList>
            <consortium name="The Broad Institute Genomics Platform"/>
            <consortium name="The Broad Institute Genome Sequencing Center for Infectious Disease"/>
            <person name="Wu L."/>
            <person name="Ma J."/>
        </authorList>
    </citation>
    <scope>NUCLEOTIDE SEQUENCE [LARGE SCALE GENOMIC DNA]</scope>
    <source>
        <strain evidence="3">TISTR 2466</strain>
    </source>
</reference>
<feature type="transmembrane region" description="Helical" evidence="1">
    <location>
        <begin position="31"/>
        <end position="50"/>
    </location>
</feature>
<keyword evidence="1" id="KW-0472">Membrane</keyword>
<dbReference type="RefSeq" id="WP_253059022.1">
    <property type="nucleotide sequence ID" value="NZ_JAMXWM010000003.1"/>
</dbReference>
<feature type="transmembrane region" description="Helical" evidence="1">
    <location>
        <begin position="7"/>
        <end position="25"/>
    </location>
</feature>
<gene>
    <name evidence="2" type="ORF">ACFSUE_00330</name>
</gene>
<keyword evidence="3" id="KW-1185">Reference proteome</keyword>
<protein>
    <submittedName>
        <fullName evidence="2">Uncharacterized protein</fullName>
    </submittedName>
</protein>
<keyword evidence="1" id="KW-1133">Transmembrane helix</keyword>
<organism evidence="2 3">
    <name type="scientific">Sporolactobacillus shoreicorticis</name>
    <dbReference type="NCBI Taxonomy" id="1923877"/>
    <lineage>
        <taxon>Bacteria</taxon>
        <taxon>Bacillati</taxon>
        <taxon>Bacillota</taxon>
        <taxon>Bacilli</taxon>
        <taxon>Bacillales</taxon>
        <taxon>Sporolactobacillaceae</taxon>
        <taxon>Sporolactobacillus</taxon>
    </lineage>
</organism>
<comment type="caution">
    <text evidence="2">The sequence shown here is derived from an EMBL/GenBank/DDBJ whole genome shotgun (WGS) entry which is preliminary data.</text>
</comment>
<dbReference type="Proteomes" id="UP001597399">
    <property type="component" value="Unassembled WGS sequence"/>
</dbReference>
<evidence type="ECO:0000313" key="3">
    <source>
        <dbReference type="Proteomes" id="UP001597399"/>
    </source>
</evidence>
<name>A0ABW5RX54_9BACL</name>
<dbReference type="EMBL" id="JBHUMQ010000001">
    <property type="protein sequence ID" value="MFD2692094.1"/>
    <property type="molecule type" value="Genomic_DNA"/>
</dbReference>
<proteinExistence type="predicted"/>
<evidence type="ECO:0000313" key="2">
    <source>
        <dbReference type="EMBL" id="MFD2692094.1"/>
    </source>
</evidence>
<sequence>MISYLLFCSYLPLLLLFLISVLLRWNTTSYVFLYILSSWTFTIPLLVLFLEQKKHEPERMQSPQRKGKA</sequence>
<keyword evidence="1" id="KW-0812">Transmembrane</keyword>
<evidence type="ECO:0000256" key="1">
    <source>
        <dbReference type="SAM" id="Phobius"/>
    </source>
</evidence>